<keyword evidence="1" id="KW-1133">Transmembrane helix</keyword>
<keyword evidence="1" id="KW-0472">Membrane</keyword>
<dbReference type="AlphaFoldDB" id="A0A0F9BI96"/>
<accession>A0A0F9BI96</accession>
<evidence type="ECO:0000313" key="2">
    <source>
        <dbReference type="EMBL" id="KKL13562.1"/>
    </source>
</evidence>
<dbReference type="EMBL" id="LAZR01040809">
    <property type="protein sequence ID" value="KKL13562.1"/>
    <property type="molecule type" value="Genomic_DNA"/>
</dbReference>
<feature type="transmembrane region" description="Helical" evidence="1">
    <location>
        <begin position="35"/>
        <end position="53"/>
    </location>
</feature>
<sequence length="54" mass="6290">MKTLGLFDTLTGVLFAWLWVLSLAYLMPREGSSKLLYCVLVIAMLFMWGILYHY</sequence>
<keyword evidence="1" id="KW-0812">Transmembrane</keyword>
<comment type="caution">
    <text evidence="2">The sequence shown here is derived from an EMBL/GenBank/DDBJ whole genome shotgun (WGS) entry which is preliminary data.</text>
</comment>
<organism evidence="2">
    <name type="scientific">marine sediment metagenome</name>
    <dbReference type="NCBI Taxonomy" id="412755"/>
    <lineage>
        <taxon>unclassified sequences</taxon>
        <taxon>metagenomes</taxon>
        <taxon>ecological metagenomes</taxon>
    </lineage>
</organism>
<reference evidence="2" key="1">
    <citation type="journal article" date="2015" name="Nature">
        <title>Complex archaea that bridge the gap between prokaryotes and eukaryotes.</title>
        <authorList>
            <person name="Spang A."/>
            <person name="Saw J.H."/>
            <person name="Jorgensen S.L."/>
            <person name="Zaremba-Niedzwiedzka K."/>
            <person name="Martijn J."/>
            <person name="Lind A.E."/>
            <person name="van Eijk R."/>
            <person name="Schleper C."/>
            <person name="Guy L."/>
            <person name="Ettema T.J."/>
        </authorList>
    </citation>
    <scope>NUCLEOTIDE SEQUENCE</scope>
</reference>
<gene>
    <name evidence="2" type="ORF">LCGC14_2524520</name>
</gene>
<evidence type="ECO:0000256" key="1">
    <source>
        <dbReference type="SAM" id="Phobius"/>
    </source>
</evidence>
<name>A0A0F9BI96_9ZZZZ</name>
<protein>
    <submittedName>
        <fullName evidence="2">Uncharacterized protein</fullName>
    </submittedName>
</protein>
<feature type="transmembrane region" description="Helical" evidence="1">
    <location>
        <begin position="6"/>
        <end position="28"/>
    </location>
</feature>
<proteinExistence type="predicted"/>